<name>A0AAN8UPA6_9MAGN</name>
<evidence type="ECO:0000256" key="4">
    <source>
        <dbReference type="ARBA" id="ARBA00022989"/>
    </source>
</evidence>
<evidence type="ECO:0000313" key="7">
    <source>
        <dbReference type="EMBL" id="KAK6914143.1"/>
    </source>
</evidence>
<organism evidence="7 8">
    <name type="scientific">Dillenia turbinata</name>
    <dbReference type="NCBI Taxonomy" id="194707"/>
    <lineage>
        <taxon>Eukaryota</taxon>
        <taxon>Viridiplantae</taxon>
        <taxon>Streptophyta</taxon>
        <taxon>Embryophyta</taxon>
        <taxon>Tracheophyta</taxon>
        <taxon>Spermatophyta</taxon>
        <taxon>Magnoliopsida</taxon>
        <taxon>eudicotyledons</taxon>
        <taxon>Gunneridae</taxon>
        <taxon>Pentapetalae</taxon>
        <taxon>Dilleniales</taxon>
        <taxon>Dilleniaceae</taxon>
        <taxon>Dillenia</taxon>
    </lineage>
</organism>
<dbReference type="Pfam" id="PF04819">
    <property type="entry name" value="DUF716"/>
    <property type="match status" value="1"/>
</dbReference>
<evidence type="ECO:0000256" key="6">
    <source>
        <dbReference type="SAM" id="Phobius"/>
    </source>
</evidence>
<feature type="transmembrane region" description="Helical" evidence="6">
    <location>
        <begin position="84"/>
        <end position="103"/>
    </location>
</feature>
<comment type="caution">
    <text evidence="7">The sequence shown here is derived from an EMBL/GenBank/DDBJ whole genome shotgun (WGS) entry which is preliminary data.</text>
</comment>
<dbReference type="InterPro" id="IPR006904">
    <property type="entry name" value="DUF716"/>
</dbReference>
<evidence type="ECO:0000256" key="5">
    <source>
        <dbReference type="ARBA" id="ARBA00023136"/>
    </source>
</evidence>
<dbReference type="GO" id="GO:0016020">
    <property type="term" value="C:membrane"/>
    <property type="evidence" value="ECO:0007669"/>
    <property type="project" value="UniProtKB-SubCell"/>
</dbReference>
<feature type="transmembrane region" description="Helical" evidence="6">
    <location>
        <begin position="51"/>
        <end position="72"/>
    </location>
</feature>
<dbReference type="Proteomes" id="UP001370490">
    <property type="component" value="Unassembled WGS sequence"/>
</dbReference>
<dbReference type="EMBL" id="JBAMMX010000026">
    <property type="protein sequence ID" value="KAK6914143.1"/>
    <property type="molecule type" value="Genomic_DNA"/>
</dbReference>
<evidence type="ECO:0008006" key="9">
    <source>
        <dbReference type="Google" id="ProtNLM"/>
    </source>
</evidence>
<gene>
    <name evidence="7" type="ORF">RJ641_021464</name>
</gene>
<evidence type="ECO:0000256" key="2">
    <source>
        <dbReference type="ARBA" id="ARBA00006948"/>
    </source>
</evidence>
<feature type="transmembrane region" description="Helical" evidence="6">
    <location>
        <begin position="226"/>
        <end position="251"/>
    </location>
</feature>
<comment type="subcellular location">
    <subcellularLocation>
        <location evidence="1">Membrane</location>
        <topology evidence="1">Multi-pass membrane protein</topology>
    </subcellularLocation>
</comment>
<dbReference type="AlphaFoldDB" id="A0AAN8UPA6"/>
<proteinExistence type="inferred from homology"/>
<reference evidence="7 8" key="1">
    <citation type="submission" date="2023-12" db="EMBL/GenBank/DDBJ databases">
        <title>A high-quality genome assembly for Dillenia turbinata (Dilleniales).</title>
        <authorList>
            <person name="Chanderbali A."/>
        </authorList>
    </citation>
    <scope>NUCLEOTIDE SEQUENCE [LARGE SCALE GENOMIC DNA]</scope>
    <source>
        <strain evidence="7">LSX21</strain>
        <tissue evidence="7">Leaf</tissue>
    </source>
</reference>
<feature type="transmembrane region" description="Helical" evidence="6">
    <location>
        <begin position="110"/>
        <end position="129"/>
    </location>
</feature>
<dbReference type="PANTHER" id="PTHR47830">
    <property type="entry name" value="OS11G0534100 PROTEIN"/>
    <property type="match status" value="1"/>
</dbReference>
<sequence>MASLPSHFTTFLFLFPVGIRRLLSSSSLFLKNPSLYQSKPWYFAEPRWKNFDLYALLIALPIACFSNLFFFLTFSGNPTSKFSFLQQSAIILLFWVFLILVVLRENIDNLIVHEGFVFIFAGIVFLIEYSLTVKGIQGLIGGVNGLLDWLNLACAGCCLFLSIRPWAFFADFLLSSGILLKGTWMLQVGLNLYATRFSFLGCRMILPTENNVNVKCDLEEDSVRGVALMNLLFIVHVTGILVLSFLLFAALSWNRNMRRANSGTLLAMLQSESMLMQPLPELELE</sequence>
<protein>
    <recommendedName>
        <fullName evidence="9">Transmembrane protein</fullName>
    </recommendedName>
</protein>
<evidence type="ECO:0000256" key="1">
    <source>
        <dbReference type="ARBA" id="ARBA00004141"/>
    </source>
</evidence>
<keyword evidence="8" id="KW-1185">Reference proteome</keyword>
<feature type="transmembrane region" description="Helical" evidence="6">
    <location>
        <begin position="149"/>
        <end position="174"/>
    </location>
</feature>
<evidence type="ECO:0000256" key="3">
    <source>
        <dbReference type="ARBA" id="ARBA00022692"/>
    </source>
</evidence>
<accession>A0AAN8UPA6</accession>
<keyword evidence="4 6" id="KW-1133">Transmembrane helix</keyword>
<keyword evidence="3 6" id="KW-0812">Transmembrane</keyword>
<keyword evidence="5 6" id="KW-0472">Membrane</keyword>
<dbReference type="PANTHER" id="PTHR47830:SF2">
    <property type="entry name" value="PROTEIN, PUTATIVE-RELATED"/>
    <property type="match status" value="1"/>
</dbReference>
<comment type="similarity">
    <text evidence="2">Belongs to the TMEM45 family.</text>
</comment>
<evidence type="ECO:0000313" key="8">
    <source>
        <dbReference type="Proteomes" id="UP001370490"/>
    </source>
</evidence>